<dbReference type="SUPFAM" id="SSF53335">
    <property type="entry name" value="S-adenosyl-L-methionine-dependent methyltransferases"/>
    <property type="match status" value="1"/>
</dbReference>
<dbReference type="EMBL" id="LT629692">
    <property type="protein sequence ID" value="SDG73863.1"/>
    <property type="molecule type" value="Genomic_DNA"/>
</dbReference>
<name>A0A1G7WPM3_9MICO</name>
<protein>
    <submittedName>
        <fullName evidence="2">Methyltransferase domain-containing protein</fullName>
    </submittedName>
</protein>
<gene>
    <name evidence="2" type="ORF">SAMN04489810_1155</name>
</gene>
<dbReference type="CDD" id="cd02440">
    <property type="entry name" value="AdoMet_MTases"/>
    <property type="match status" value="1"/>
</dbReference>
<evidence type="ECO:0000313" key="2">
    <source>
        <dbReference type="EMBL" id="SDG73863.1"/>
    </source>
</evidence>
<keyword evidence="2" id="KW-0808">Transferase</keyword>
<dbReference type="GO" id="GO:0032259">
    <property type="term" value="P:methylation"/>
    <property type="evidence" value="ECO:0007669"/>
    <property type="project" value="UniProtKB-KW"/>
</dbReference>
<dbReference type="AlphaFoldDB" id="A0A1G7WPM3"/>
<dbReference type="InterPro" id="IPR013216">
    <property type="entry name" value="Methyltransf_11"/>
</dbReference>
<dbReference type="RefSeq" id="WP_157681769.1">
    <property type="nucleotide sequence ID" value="NZ_LT629692.1"/>
</dbReference>
<dbReference type="Pfam" id="PF08241">
    <property type="entry name" value="Methyltransf_11"/>
    <property type="match status" value="1"/>
</dbReference>
<dbReference type="InterPro" id="IPR029063">
    <property type="entry name" value="SAM-dependent_MTases_sf"/>
</dbReference>
<keyword evidence="3" id="KW-1185">Reference proteome</keyword>
<feature type="domain" description="Methyltransferase type 11" evidence="1">
    <location>
        <begin position="62"/>
        <end position="147"/>
    </location>
</feature>
<organism evidence="2 3">
    <name type="scientific">Microbacterium pygmaeum</name>
    <dbReference type="NCBI Taxonomy" id="370764"/>
    <lineage>
        <taxon>Bacteria</taxon>
        <taxon>Bacillati</taxon>
        <taxon>Actinomycetota</taxon>
        <taxon>Actinomycetes</taxon>
        <taxon>Micrococcales</taxon>
        <taxon>Microbacteriaceae</taxon>
        <taxon>Microbacterium</taxon>
    </lineage>
</organism>
<sequence>MSPRTLKSLVPRSIRLRSKMRWKNGRWRLATTDRVFLEDVIVPGFLAMDSIRRVLDIGVAWYTRTYPKLFRGVDYWTVDMDPDKQRIAGPQHHTVSATGLTDVFERESFDLVVCNGVIGWGLNRPADVEKGLDACADVLRSGGWLVVGWNDADGHRVVGLDALFDKRFRREVFPPVGADHYIPETPYGHRFDFFVKR</sequence>
<keyword evidence="2" id="KW-0489">Methyltransferase</keyword>
<dbReference type="STRING" id="370764.SAMN04489810_1155"/>
<dbReference type="Proteomes" id="UP000199009">
    <property type="component" value="Chromosome I"/>
</dbReference>
<reference evidence="2 3" key="1">
    <citation type="submission" date="2016-10" db="EMBL/GenBank/DDBJ databases">
        <authorList>
            <person name="de Groot N.N."/>
        </authorList>
    </citation>
    <scope>NUCLEOTIDE SEQUENCE [LARGE SCALE GENOMIC DNA]</scope>
    <source>
        <strain evidence="2 3">DSM 23142</strain>
    </source>
</reference>
<dbReference type="GO" id="GO:0008757">
    <property type="term" value="F:S-adenosylmethionine-dependent methyltransferase activity"/>
    <property type="evidence" value="ECO:0007669"/>
    <property type="project" value="InterPro"/>
</dbReference>
<accession>A0A1G7WPM3</accession>
<dbReference type="Gene3D" id="3.40.50.150">
    <property type="entry name" value="Vaccinia Virus protein VP39"/>
    <property type="match status" value="1"/>
</dbReference>
<dbReference type="OrthoDB" id="9797252at2"/>
<proteinExistence type="predicted"/>
<evidence type="ECO:0000259" key="1">
    <source>
        <dbReference type="Pfam" id="PF08241"/>
    </source>
</evidence>
<evidence type="ECO:0000313" key="3">
    <source>
        <dbReference type="Proteomes" id="UP000199009"/>
    </source>
</evidence>